<gene>
    <name evidence="2" type="ORF">EKO04_005747</name>
</gene>
<dbReference type="AlphaFoldDB" id="A0A8H7J6S1"/>
<evidence type="ECO:0000256" key="1">
    <source>
        <dbReference type="SAM" id="MobiDB-lite"/>
    </source>
</evidence>
<reference evidence="2" key="1">
    <citation type="submission" date="2018-12" db="EMBL/GenBank/DDBJ databases">
        <authorList>
            <person name="Syme R.A."/>
            <person name="Farfan-Caceres L."/>
            <person name="Lichtenzveig J."/>
        </authorList>
    </citation>
    <scope>NUCLEOTIDE SEQUENCE</scope>
    <source>
        <strain evidence="2">Al4</strain>
    </source>
</reference>
<accession>A0A8H7J6S1</accession>
<reference evidence="2" key="2">
    <citation type="submission" date="2020-09" db="EMBL/GenBank/DDBJ databases">
        <title>Reference genome assembly for Australian Ascochyta lentis isolate Al4.</title>
        <authorList>
            <person name="Lee R.C."/>
            <person name="Farfan-Caceres L.M."/>
            <person name="Debler J.W."/>
            <person name="Williams A.H."/>
            <person name="Henares B.M."/>
        </authorList>
    </citation>
    <scope>NUCLEOTIDE SEQUENCE</scope>
    <source>
        <strain evidence="2">Al4</strain>
    </source>
</reference>
<name>A0A8H7J6S1_9PLEO</name>
<evidence type="ECO:0000313" key="3">
    <source>
        <dbReference type="Proteomes" id="UP000651452"/>
    </source>
</evidence>
<evidence type="ECO:0000313" key="2">
    <source>
        <dbReference type="EMBL" id="KAF9696468.1"/>
    </source>
</evidence>
<keyword evidence="3" id="KW-1185">Reference proteome</keyword>
<dbReference type="Proteomes" id="UP000651452">
    <property type="component" value="Unassembled WGS sequence"/>
</dbReference>
<organism evidence="2 3">
    <name type="scientific">Ascochyta lentis</name>
    <dbReference type="NCBI Taxonomy" id="205686"/>
    <lineage>
        <taxon>Eukaryota</taxon>
        <taxon>Fungi</taxon>
        <taxon>Dikarya</taxon>
        <taxon>Ascomycota</taxon>
        <taxon>Pezizomycotina</taxon>
        <taxon>Dothideomycetes</taxon>
        <taxon>Pleosporomycetidae</taxon>
        <taxon>Pleosporales</taxon>
        <taxon>Pleosporineae</taxon>
        <taxon>Didymellaceae</taxon>
        <taxon>Ascochyta</taxon>
    </lineage>
</organism>
<protein>
    <submittedName>
        <fullName evidence="2">Uncharacterized protein</fullName>
    </submittedName>
</protein>
<feature type="region of interest" description="Disordered" evidence="1">
    <location>
        <begin position="75"/>
        <end position="96"/>
    </location>
</feature>
<dbReference type="EMBL" id="RZGK01000009">
    <property type="protein sequence ID" value="KAF9696468.1"/>
    <property type="molecule type" value="Genomic_DNA"/>
</dbReference>
<comment type="caution">
    <text evidence="2">The sequence shown here is derived from an EMBL/GenBank/DDBJ whole genome shotgun (WGS) entry which is preliminary data.</text>
</comment>
<dbReference type="OrthoDB" id="3783451at2759"/>
<proteinExistence type="predicted"/>
<sequence length="194" mass="21931">MTPDLKDKGSSIRMDLLYRLRWNLRADLHDVEITVGASNEEKLVILFDHSSADESLAVPGLSSLEVASAECLDKRGNSYDDDEGSPNPESYRPPPSLLIENEDGRAITLRQFVTEVHAYMNENIAEIKKALRGQYTSSVDGMIFFRRVWAVGSDDGKIRLSVSLVPEMERTKMENLWAAHLQQARMHAKQRGRQ</sequence>